<proteinExistence type="predicted"/>
<accession>U1MR05</accession>
<name>U1MR05_9EURY</name>
<protein>
    <submittedName>
        <fullName evidence="1">Uncharacterized protein</fullName>
    </submittedName>
</protein>
<dbReference type="AlphaFoldDB" id="U1MR05"/>
<dbReference type="STRING" id="1238424.J07HQW1_02543"/>
<sequence length="41" mass="4590">MGLIAAIVSSDVLVIGRLQCMNEQTVTLILLLYHIVLKYLM</sequence>
<evidence type="ECO:0000313" key="2">
    <source>
        <dbReference type="Proteomes" id="UP000030649"/>
    </source>
</evidence>
<dbReference type="EMBL" id="KE356560">
    <property type="protein sequence ID" value="ERG92499.1"/>
    <property type="molecule type" value="Genomic_DNA"/>
</dbReference>
<dbReference type="HOGENOM" id="CLU_3263731_0_0_2"/>
<organism evidence="1 2">
    <name type="scientific">Haloquadratum walsbyi J07HQW1</name>
    <dbReference type="NCBI Taxonomy" id="1238424"/>
    <lineage>
        <taxon>Archaea</taxon>
        <taxon>Methanobacteriati</taxon>
        <taxon>Methanobacteriota</taxon>
        <taxon>Stenosarchaea group</taxon>
        <taxon>Halobacteria</taxon>
        <taxon>Halobacteriales</taxon>
        <taxon>Haloferacaceae</taxon>
        <taxon>Haloquadratum</taxon>
    </lineage>
</organism>
<reference evidence="1 2" key="1">
    <citation type="journal article" date="2013" name="PLoS ONE">
        <title>Assembly-driven community genomics of a hypersaline microbial ecosystem.</title>
        <authorList>
            <person name="Podell S."/>
            <person name="Ugalde J.A."/>
            <person name="Narasingarao P."/>
            <person name="Banfield J.F."/>
            <person name="Heidelberg K.B."/>
            <person name="Allen E.E."/>
        </authorList>
    </citation>
    <scope>NUCLEOTIDE SEQUENCE [LARGE SCALE GENOMIC DNA]</scope>
    <source>
        <strain evidence="2">J07HQW1</strain>
    </source>
</reference>
<dbReference type="Proteomes" id="UP000030649">
    <property type="component" value="Unassembled WGS sequence"/>
</dbReference>
<gene>
    <name evidence="1" type="ORF">J07HQW1_02543</name>
</gene>
<evidence type="ECO:0000313" key="1">
    <source>
        <dbReference type="EMBL" id="ERG92499.1"/>
    </source>
</evidence>